<keyword evidence="2" id="KW-1185">Reference proteome</keyword>
<reference evidence="1 2" key="1">
    <citation type="submission" date="2013-06" db="EMBL/GenBank/DDBJ databases">
        <authorList>
            <person name="Weinstock G."/>
            <person name="Sodergren E."/>
            <person name="Lobos E.A."/>
            <person name="Fulton L."/>
            <person name="Fulton R."/>
            <person name="Courtney L."/>
            <person name="Fronick C."/>
            <person name="O'Laughlin M."/>
            <person name="Godfrey J."/>
            <person name="Wilson R.M."/>
            <person name="Miner T."/>
            <person name="Farmer C."/>
            <person name="Delehaunty K."/>
            <person name="Cordes M."/>
            <person name="Minx P."/>
            <person name="Tomlinson C."/>
            <person name="Chen J."/>
            <person name="Wollam A."/>
            <person name="Pepin K.H."/>
            <person name="Bhonagiri V."/>
            <person name="Zhang X."/>
            <person name="Warren W."/>
            <person name="Mitreva M."/>
            <person name="Mardis E.R."/>
            <person name="Wilson R.K."/>
        </authorList>
    </citation>
    <scope>NUCLEOTIDE SEQUENCE [LARGE SCALE GENOMIC DNA]</scope>
    <source>
        <strain evidence="1 2">ATCC 29099</strain>
    </source>
</reference>
<organism evidence="1 2">
    <name type="scientific">Eubacterium ramulus ATCC 29099</name>
    <dbReference type="NCBI Taxonomy" id="1256908"/>
    <lineage>
        <taxon>Bacteria</taxon>
        <taxon>Bacillati</taxon>
        <taxon>Bacillota</taxon>
        <taxon>Clostridia</taxon>
        <taxon>Eubacteriales</taxon>
        <taxon>Eubacteriaceae</taxon>
        <taxon>Eubacterium</taxon>
    </lineage>
</organism>
<name>U2P9T3_EUBRA</name>
<gene>
    <name evidence="1" type="ORF">HMPREF0373_03414</name>
</gene>
<accession>U2P9T3</accession>
<evidence type="ECO:0000313" key="1">
    <source>
        <dbReference type="EMBL" id="ERK40886.1"/>
    </source>
</evidence>
<dbReference type="EMBL" id="AWVJ01000211">
    <property type="protein sequence ID" value="ERK40886.1"/>
    <property type="molecule type" value="Genomic_DNA"/>
</dbReference>
<dbReference type="HOGENOM" id="CLU_2824707_0_0_9"/>
<comment type="caution">
    <text evidence="1">The sequence shown here is derived from an EMBL/GenBank/DDBJ whole genome shotgun (WGS) entry which is preliminary data.</text>
</comment>
<sequence length="66" mass="7838">MKKQIPTQEISVKLEQILWSLNGIHATMRAIQVYDEFSDDMQNLFWVIMKELERDVEALSNLNEQK</sequence>
<proteinExistence type="predicted"/>
<protein>
    <submittedName>
        <fullName evidence="1">Uncharacterized protein</fullName>
    </submittedName>
</protein>
<dbReference type="Proteomes" id="UP000016608">
    <property type="component" value="Unassembled WGS sequence"/>
</dbReference>
<dbReference type="AlphaFoldDB" id="U2P9T3"/>
<dbReference type="PATRIC" id="fig|1256908.3.peg.3123"/>
<evidence type="ECO:0000313" key="2">
    <source>
        <dbReference type="Proteomes" id="UP000016608"/>
    </source>
</evidence>